<evidence type="ECO:0000256" key="1">
    <source>
        <dbReference type="ARBA" id="ARBA00009902"/>
    </source>
</evidence>
<dbReference type="InterPro" id="IPR023296">
    <property type="entry name" value="Glyco_hydro_beta-prop_sf"/>
</dbReference>
<dbReference type="GO" id="GO:0005737">
    <property type="term" value="C:cytoplasm"/>
    <property type="evidence" value="ECO:0007669"/>
    <property type="project" value="TreeGrafter"/>
</dbReference>
<keyword evidence="8" id="KW-1185">Reference proteome</keyword>
<comment type="similarity">
    <text evidence="1 4">Belongs to the glycosyl hydrolase 32 family.</text>
</comment>
<evidence type="ECO:0000313" key="7">
    <source>
        <dbReference type="EMBL" id="AQG79006.1"/>
    </source>
</evidence>
<dbReference type="Proteomes" id="UP000187941">
    <property type="component" value="Chromosome"/>
</dbReference>
<dbReference type="PANTHER" id="PTHR42800:SF1">
    <property type="entry name" value="EXOINULINASE INUD (AFU_ORTHOLOGUE AFUA_5G00480)"/>
    <property type="match status" value="1"/>
</dbReference>
<evidence type="ECO:0000259" key="5">
    <source>
        <dbReference type="Pfam" id="PF00251"/>
    </source>
</evidence>
<sequence>MSVKMANLLPFSAFLMFRPFALLLVVGAFPTLLLAQRYSSDTTYQQPFRPQYHFSPRINWSNDPNGLVYYDGEYHLFFQHNPVDSHWGHMTWGHAISRDLVHWRELPPAIPEENGVMIFSGSCVVDKNNTSGFGRDGRVPMVAIYTGHEPNRQTQHIAYSLDKGRTWTKYQNNPIIDLNKKDFRDPKVFWYEPSQRWVMAVVLPTEKKLLFYNSSNLKQWTKTGEFTAADSPASVWECPDLIEVPVEGTMERKWLLMLSMGNNGAAGGSGMQYYVGRFNGLTFTNESAPGPTRFVDWGKDYYAAVTYNNLPVRGNRGAISIGWMANLHYAGEVPTSPFRGMMTLPRELRLVKTLTKSYELVQRPIQELKQLLGPAFRWNGTDVSQLNQSLVNAGVSGDSYVLTAELEPIRTESGVRVRQGKTAQGDTEATVVGYDPLKQQVHVDRTRSGLVAFKKEFAGRFTAPLKPQNGRITLQIWVDRSSVEVFGNDGLITLTNQIFPSPDSLGIEFYGNALRSVTVQAVEGIWK</sequence>
<dbReference type="SUPFAM" id="SSF49899">
    <property type="entry name" value="Concanavalin A-like lectins/glucanases"/>
    <property type="match status" value="1"/>
</dbReference>
<dbReference type="SMART" id="SM00640">
    <property type="entry name" value="Glyco_32"/>
    <property type="match status" value="1"/>
</dbReference>
<dbReference type="AlphaFoldDB" id="A0A1P9WUE1"/>
<dbReference type="STRING" id="1178516.AWR27_06510"/>
<dbReference type="Pfam" id="PF08244">
    <property type="entry name" value="Glyco_hydro_32C"/>
    <property type="match status" value="1"/>
</dbReference>
<keyword evidence="3 4" id="KW-0326">Glycosidase</keyword>
<keyword evidence="2 4" id="KW-0378">Hydrolase</keyword>
<dbReference type="Gene3D" id="2.60.120.560">
    <property type="entry name" value="Exo-inulinase, domain 1"/>
    <property type="match status" value="1"/>
</dbReference>
<dbReference type="CDD" id="cd18622">
    <property type="entry name" value="GH32_Inu-like"/>
    <property type="match status" value="1"/>
</dbReference>
<evidence type="ECO:0000313" key="8">
    <source>
        <dbReference type="Proteomes" id="UP000187941"/>
    </source>
</evidence>
<dbReference type="Pfam" id="PF00251">
    <property type="entry name" value="Glyco_hydro_32N"/>
    <property type="match status" value="1"/>
</dbReference>
<dbReference type="InterPro" id="IPR001362">
    <property type="entry name" value="Glyco_hydro_32"/>
</dbReference>
<feature type="domain" description="Glycosyl hydrolase family 32 C-terminal" evidence="6">
    <location>
        <begin position="368"/>
        <end position="513"/>
    </location>
</feature>
<dbReference type="InterPro" id="IPR013148">
    <property type="entry name" value="Glyco_hydro_32_N"/>
</dbReference>
<dbReference type="KEGG" id="smon:AWR27_06510"/>
<organism evidence="7 8">
    <name type="scientific">Spirosoma montaniterrae</name>
    <dbReference type="NCBI Taxonomy" id="1178516"/>
    <lineage>
        <taxon>Bacteria</taxon>
        <taxon>Pseudomonadati</taxon>
        <taxon>Bacteroidota</taxon>
        <taxon>Cytophagia</taxon>
        <taxon>Cytophagales</taxon>
        <taxon>Cytophagaceae</taxon>
        <taxon>Spirosoma</taxon>
    </lineage>
</organism>
<evidence type="ECO:0000256" key="4">
    <source>
        <dbReference type="RuleBase" id="RU362110"/>
    </source>
</evidence>
<dbReference type="GO" id="GO:0004575">
    <property type="term" value="F:sucrose alpha-glucosidase activity"/>
    <property type="evidence" value="ECO:0007669"/>
    <property type="project" value="TreeGrafter"/>
</dbReference>
<dbReference type="GO" id="GO:0005987">
    <property type="term" value="P:sucrose catabolic process"/>
    <property type="evidence" value="ECO:0007669"/>
    <property type="project" value="TreeGrafter"/>
</dbReference>
<gene>
    <name evidence="7" type="ORF">AWR27_06510</name>
</gene>
<evidence type="ECO:0000256" key="2">
    <source>
        <dbReference type="ARBA" id="ARBA00022801"/>
    </source>
</evidence>
<dbReference type="EMBL" id="CP014263">
    <property type="protein sequence ID" value="AQG79006.1"/>
    <property type="molecule type" value="Genomic_DNA"/>
</dbReference>
<reference evidence="7 8" key="1">
    <citation type="submission" date="2016-01" db="EMBL/GenBank/DDBJ databases">
        <authorList>
            <person name="Oliw E.H."/>
        </authorList>
    </citation>
    <scope>NUCLEOTIDE SEQUENCE [LARGE SCALE GENOMIC DNA]</scope>
    <source>
        <strain evidence="7 8">DY10</strain>
    </source>
</reference>
<dbReference type="PANTHER" id="PTHR42800">
    <property type="entry name" value="EXOINULINASE INUD (AFU_ORTHOLOGUE AFUA_5G00480)"/>
    <property type="match status" value="1"/>
</dbReference>
<evidence type="ECO:0000259" key="6">
    <source>
        <dbReference type="Pfam" id="PF08244"/>
    </source>
</evidence>
<dbReference type="Gene3D" id="2.115.10.20">
    <property type="entry name" value="Glycosyl hydrolase domain, family 43"/>
    <property type="match status" value="1"/>
</dbReference>
<dbReference type="SUPFAM" id="SSF75005">
    <property type="entry name" value="Arabinanase/levansucrase/invertase"/>
    <property type="match status" value="1"/>
</dbReference>
<dbReference type="OrthoDB" id="9759709at2"/>
<dbReference type="InterPro" id="IPR013189">
    <property type="entry name" value="Glyco_hydro_32_C"/>
</dbReference>
<evidence type="ECO:0000256" key="3">
    <source>
        <dbReference type="ARBA" id="ARBA00023295"/>
    </source>
</evidence>
<protein>
    <recommendedName>
        <fullName evidence="9">Levanase</fullName>
    </recommendedName>
</protein>
<feature type="domain" description="Glycosyl hydrolase family 32 N-terminal" evidence="5">
    <location>
        <begin position="53"/>
        <end position="364"/>
    </location>
</feature>
<accession>A0A1P9WUE1</accession>
<evidence type="ECO:0008006" key="9">
    <source>
        <dbReference type="Google" id="ProtNLM"/>
    </source>
</evidence>
<proteinExistence type="inferred from homology"/>
<dbReference type="InterPro" id="IPR013320">
    <property type="entry name" value="ConA-like_dom_sf"/>
</dbReference>
<name>A0A1P9WUE1_9BACT</name>